<keyword evidence="2 6" id="KW-0479">Metal-binding</keyword>
<dbReference type="GO" id="GO:0004222">
    <property type="term" value="F:metalloendopeptidase activity"/>
    <property type="evidence" value="ECO:0007669"/>
    <property type="project" value="InterPro"/>
</dbReference>
<dbReference type="Gene3D" id="1.10.1370.20">
    <property type="entry name" value="Oligoendopeptidase f, C-terminal domain"/>
    <property type="match status" value="1"/>
</dbReference>
<accession>A0A1H2C7J0</accession>
<keyword evidence="4 6" id="KW-0862">Zinc</keyword>
<evidence type="ECO:0000256" key="2">
    <source>
        <dbReference type="ARBA" id="ARBA00022723"/>
    </source>
</evidence>
<dbReference type="Pfam" id="PF01432">
    <property type="entry name" value="Peptidase_M3"/>
    <property type="match status" value="2"/>
</dbReference>
<proteinExistence type="inferred from homology"/>
<comment type="cofactor">
    <cofactor evidence="6">
        <name>Zn(2+)</name>
        <dbReference type="ChEBI" id="CHEBI:29105"/>
    </cofactor>
    <text evidence="6">Binds 1 zinc ion.</text>
</comment>
<evidence type="ECO:0000313" key="8">
    <source>
        <dbReference type="EMBL" id="SDT66495.1"/>
    </source>
</evidence>
<dbReference type="AlphaFoldDB" id="A0A1H2C7J0"/>
<keyword evidence="1 6" id="KW-0645">Protease</keyword>
<dbReference type="GO" id="GO:0046872">
    <property type="term" value="F:metal ion binding"/>
    <property type="evidence" value="ECO:0007669"/>
    <property type="project" value="UniProtKB-UniRule"/>
</dbReference>
<keyword evidence="5 6" id="KW-0482">Metalloprotease</keyword>
<evidence type="ECO:0000256" key="5">
    <source>
        <dbReference type="ARBA" id="ARBA00023049"/>
    </source>
</evidence>
<reference evidence="8 9" key="1">
    <citation type="submission" date="2016-10" db="EMBL/GenBank/DDBJ databases">
        <authorList>
            <person name="de Groot N.N."/>
        </authorList>
    </citation>
    <scope>NUCLEOTIDE SEQUENCE [LARGE SCALE GENOMIC DNA]</scope>
    <source>
        <strain evidence="8 9">MP1X4</strain>
    </source>
</reference>
<evidence type="ECO:0000259" key="7">
    <source>
        <dbReference type="Pfam" id="PF01432"/>
    </source>
</evidence>
<dbReference type="RefSeq" id="WP_091379075.1">
    <property type="nucleotide sequence ID" value="NZ_LT629740.1"/>
</dbReference>
<dbReference type="OrthoDB" id="6048622at2"/>
<keyword evidence="3 6" id="KW-0378">Hydrolase</keyword>
<protein>
    <submittedName>
        <fullName evidence="8">Oligoendopeptidase F</fullName>
    </submittedName>
</protein>
<evidence type="ECO:0000256" key="1">
    <source>
        <dbReference type="ARBA" id="ARBA00022670"/>
    </source>
</evidence>
<evidence type="ECO:0000256" key="4">
    <source>
        <dbReference type="ARBA" id="ARBA00022833"/>
    </source>
</evidence>
<feature type="domain" description="Peptidase M3A/M3B catalytic" evidence="7">
    <location>
        <begin position="221"/>
        <end position="327"/>
    </location>
</feature>
<sequence>MRGFPFKGATLVLITFLLIGESCMAQNFDPFEGKSSQYQLNLFRYFTTPKEESNTLNVLLDSVKKFENNTAWDLPVLAERLDQYEHFSIELTRHMLYEKLLYYDNKNDTTARKRMNYDNSVSSELRATVNLALTQKELSTLTEAETNQFHLDKFSYLISTIQKNASHTIPATSTKIINELSGSVLDRLDDRYDALMDNINKNLVFDSIGKKFNPGTGITTMRHSKNAYIRETGVKAFLNAYAQHEEIFAATLIDIANEENASARLYNYPDAPARMYDKRLQVSEDNVKGMLNELNLHADVLKTYQQAQAEQIKHVTGLKQIHSWDMDLPLNYTPRPQNFVSARKSILQALRPLGKDYVSHFADLLDPTQGKLDITGGKSRVTDFTGLGYPGVPITLYMKSFNGETGSIRVLIHEGGHSIHRLLMSENHIVPTNSSGPNFLFESFAILNEFLLLDELTNSSRSSDSKAFYTKTFIDDLADQLFTCAEEGTFEQGIYDGVSAGKIKNQKDIDSLYAGIMSKYDLFFKDEPERHAEWINKRLIYDDPIYNVNYLYASLVACKLYELLHKDPENFAIHYNALLRNGFNASADDLLQKFMNFRIDETQMVEGAIGLMSKKTTELKLLYNQPK</sequence>
<dbReference type="Proteomes" id="UP000199679">
    <property type="component" value="Chromosome I"/>
</dbReference>
<dbReference type="Gene3D" id="1.20.140.70">
    <property type="entry name" value="Oligopeptidase f, N-terminal domain"/>
    <property type="match status" value="1"/>
</dbReference>
<dbReference type="STRING" id="652787.SAMN05216490_4709"/>
<comment type="similarity">
    <text evidence="6">Belongs to the peptidase M3 family.</text>
</comment>
<organism evidence="8 9">
    <name type="scientific">Mucilaginibacter mallensis</name>
    <dbReference type="NCBI Taxonomy" id="652787"/>
    <lineage>
        <taxon>Bacteria</taxon>
        <taxon>Pseudomonadati</taxon>
        <taxon>Bacteroidota</taxon>
        <taxon>Sphingobacteriia</taxon>
        <taxon>Sphingobacteriales</taxon>
        <taxon>Sphingobacteriaceae</taxon>
        <taxon>Mucilaginibacter</taxon>
    </lineage>
</organism>
<evidence type="ECO:0000256" key="6">
    <source>
        <dbReference type="RuleBase" id="RU003435"/>
    </source>
</evidence>
<dbReference type="EMBL" id="LT629740">
    <property type="protein sequence ID" value="SDT66495.1"/>
    <property type="molecule type" value="Genomic_DNA"/>
</dbReference>
<dbReference type="InterPro" id="IPR042088">
    <property type="entry name" value="OligoPept_F_C"/>
</dbReference>
<gene>
    <name evidence="8" type="ORF">SAMN05216490_4709</name>
</gene>
<dbReference type="GO" id="GO:0006508">
    <property type="term" value="P:proteolysis"/>
    <property type="evidence" value="ECO:0007669"/>
    <property type="project" value="UniProtKB-KW"/>
</dbReference>
<feature type="domain" description="Peptidase M3A/M3B catalytic" evidence="7">
    <location>
        <begin position="406"/>
        <end position="596"/>
    </location>
</feature>
<keyword evidence="9" id="KW-1185">Reference proteome</keyword>
<dbReference type="SUPFAM" id="SSF55486">
    <property type="entry name" value="Metalloproteases ('zincins'), catalytic domain"/>
    <property type="match status" value="1"/>
</dbReference>
<name>A0A1H2C7J0_MUCMA</name>
<evidence type="ECO:0000313" key="9">
    <source>
        <dbReference type="Proteomes" id="UP000199679"/>
    </source>
</evidence>
<evidence type="ECO:0000256" key="3">
    <source>
        <dbReference type="ARBA" id="ARBA00022801"/>
    </source>
</evidence>
<dbReference type="InterPro" id="IPR001567">
    <property type="entry name" value="Pept_M3A_M3B_dom"/>
</dbReference>